<keyword evidence="1" id="KW-0150">Chloroplast</keyword>
<dbReference type="EMBL" id="OM281950">
    <property type="protein sequence ID" value="UXL86885.1"/>
    <property type="molecule type" value="Genomic_DNA"/>
</dbReference>
<proteinExistence type="predicted"/>
<dbReference type="GeneID" id="76310431"/>
<dbReference type="RefSeq" id="YP_010514886.1">
    <property type="nucleotide sequence ID" value="NC_067550.1"/>
</dbReference>
<gene>
    <name evidence="1" type="primary">ycf15</name>
</gene>
<dbReference type="GeneID" id="76310398"/>
<dbReference type="EMBL" id="OM281950">
    <property type="protein sequence ID" value="UXL86872.1"/>
    <property type="molecule type" value="Genomic_DNA"/>
</dbReference>
<accession>A0A977R729</accession>
<reference evidence="1" key="2">
    <citation type="submission" date="2022-01" db="EMBL/GenBank/DDBJ databases">
        <authorList>
            <person name="Jiang Q.-P."/>
        </authorList>
    </citation>
    <scope>NUCLEOTIDE SEQUENCE</scope>
</reference>
<name>A0A977R729_9APIA</name>
<sequence>MIKVGFSCQLSLSEIGLTTDSSHSTWCTWFHKTARFSRSKSSRFYMKKVWLSMFYSIRVGEEPDPILLKKYIIKKIEEAEPNQDDTDQPLLLAPKILPFLKELEFHLFSIQEFLCVSTPP</sequence>
<evidence type="ECO:0000313" key="1">
    <source>
        <dbReference type="EMBL" id="UXL86872.1"/>
    </source>
</evidence>
<dbReference type="AlphaFoldDB" id="A0A977R729"/>
<keyword evidence="1" id="KW-0934">Plastid</keyword>
<organism evidence="1">
    <name type="scientific">Ostericum scaberulum</name>
    <dbReference type="NCBI Taxonomy" id="642899"/>
    <lineage>
        <taxon>Eukaryota</taxon>
        <taxon>Viridiplantae</taxon>
        <taxon>Streptophyta</taxon>
        <taxon>Embryophyta</taxon>
        <taxon>Tracheophyta</taxon>
        <taxon>Spermatophyta</taxon>
        <taxon>Magnoliopsida</taxon>
        <taxon>eudicotyledons</taxon>
        <taxon>Gunneridae</taxon>
        <taxon>Pentapetalae</taxon>
        <taxon>asterids</taxon>
        <taxon>campanulids</taxon>
        <taxon>Apiales</taxon>
        <taxon>Apiaceae</taxon>
        <taxon>Apioideae</taxon>
        <taxon>Acronema clade</taxon>
        <taxon>Ostericum</taxon>
    </lineage>
</organism>
<protein>
    <submittedName>
        <fullName evidence="1">Uncharacterized protein</fullName>
    </submittedName>
</protein>
<geneLocation type="chloroplast" evidence="1"/>
<reference evidence="1" key="1">
    <citation type="journal article" date="2022" name="Diversity (Basel)">
        <title>Plastomes Provide Insights into Differences between Morphology and Molecular Phylogeny: Ostericum and Angelica (Apiaceae) as an Example.</title>
        <authorList>
            <person name="Jiang Q.-P."/>
            <person name="Liu C.-K."/>
            <person name="Xie D.-F."/>
            <person name="Zhou S.-D."/>
            <person name="He X.-J."/>
        </authorList>
    </citation>
    <scope>NUCLEOTIDE SEQUENCE</scope>
</reference>
<dbReference type="RefSeq" id="YP_010514899.1">
    <property type="nucleotide sequence ID" value="NC_067550.1"/>
</dbReference>